<dbReference type="OrthoDB" id="1920943at2759"/>
<evidence type="ECO:0000313" key="1">
    <source>
        <dbReference type="EMBL" id="KAI0522414.1"/>
    </source>
</evidence>
<organism evidence="1 2">
    <name type="scientific">Dendrobium nobile</name>
    <name type="common">Orchid</name>
    <dbReference type="NCBI Taxonomy" id="94219"/>
    <lineage>
        <taxon>Eukaryota</taxon>
        <taxon>Viridiplantae</taxon>
        <taxon>Streptophyta</taxon>
        <taxon>Embryophyta</taxon>
        <taxon>Tracheophyta</taxon>
        <taxon>Spermatophyta</taxon>
        <taxon>Magnoliopsida</taxon>
        <taxon>Liliopsida</taxon>
        <taxon>Asparagales</taxon>
        <taxon>Orchidaceae</taxon>
        <taxon>Epidendroideae</taxon>
        <taxon>Malaxideae</taxon>
        <taxon>Dendrobiinae</taxon>
        <taxon>Dendrobium</taxon>
    </lineage>
</organism>
<gene>
    <name evidence="1" type="ORF">KFK09_004793</name>
</gene>
<keyword evidence="2" id="KW-1185">Reference proteome</keyword>
<protein>
    <submittedName>
        <fullName evidence="1">Uncharacterized protein</fullName>
    </submittedName>
</protein>
<proteinExistence type="predicted"/>
<dbReference type="AlphaFoldDB" id="A0A8T3BTY0"/>
<accession>A0A8T3BTY0</accession>
<dbReference type="EMBL" id="JAGYWB010000005">
    <property type="protein sequence ID" value="KAI0522414.1"/>
    <property type="molecule type" value="Genomic_DNA"/>
</dbReference>
<comment type="caution">
    <text evidence="1">The sequence shown here is derived from an EMBL/GenBank/DDBJ whole genome shotgun (WGS) entry which is preliminary data.</text>
</comment>
<evidence type="ECO:0000313" key="2">
    <source>
        <dbReference type="Proteomes" id="UP000829196"/>
    </source>
</evidence>
<dbReference type="Proteomes" id="UP000829196">
    <property type="component" value="Unassembled WGS sequence"/>
</dbReference>
<name>A0A8T3BTY0_DENNO</name>
<reference evidence="1" key="1">
    <citation type="journal article" date="2022" name="Front. Genet.">
        <title>Chromosome-Scale Assembly of the Dendrobium nobile Genome Provides Insights Into the Molecular Mechanism of the Biosynthesis of the Medicinal Active Ingredient of Dendrobium.</title>
        <authorList>
            <person name="Xu Q."/>
            <person name="Niu S.-C."/>
            <person name="Li K.-L."/>
            <person name="Zheng P.-J."/>
            <person name="Zhang X.-J."/>
            <person name="Jia Y."/>
            <person name="Liu Y."/>
            <person name="Niu Y.-X."/>
            <person name="Yu L.-H."/>
            <person name="Chen D.-F."/>
            <person name="Zhang G.-Q."/>
        </authorList>
    </citation>
    <scope>NUCLEOTIDE SEQUENCE</scope>
    <source>
        <tissue evidence="1">Leaf</tissue>
    </source>
</reference>
<sequence length="97" mass="10518">MEWLNRRSPPPSEPHVRVPPHTAQVAKALSFALGKRFAVAKLTASLLARAKLRPRLLVASGRLLPSPEIQVSTGKDLLIPRGRAGLEASYLLSHPAL</sequence>